<evidence type="ECO:0000313" key="2">
    <source>
        <dbReference type="EMBL" id="KEZ45282.1"/>
    </source>
</evidence>
<protein>
    <submittedName>
        <fullName evidence="2">Uncharacterized protein</fullName>
    </submittedName>
</protein>
<accession>A0A084GD70</accession>
<comment type="caution">
    <text evidence="2">The sequence shown here is derived from an EMBL/GenBank/DDBJ whole genome shotgun (WGS) entry which is preliminary data.</text>
</comment>
<dbReference type="GeneID" id="27721149"/>
<organism evidence="2 3">
    <name type="scientific">Pseudallescheria apiosperma</name>
    <name type="common">Scedosporium apiospermum</name>
    <dbReference type="NCBI Taxonomy" id="563466"/>
    <lineage>
        <taxon>Eukaryota</taxon>
        <taxon>Fungi</taxon>
        <taxon>Dikarya</taxon>
        <taxon>Ascomycota</taxon>
        <taxon>Pezizomycotina</taxon>
        <taxon>Sordariomycetes</taxon>
        <taxon>Hypocreomycetidae</taxon>
        <taxon>Microascales</taxon>
        <taxon>Microascaceae</taxon>
        <taxon>Scedosporium</taxon>
    </lineage>
</organism>
<dbReference type="EMBL" id="JOWA01000085">
    <property type="protein sequence ID" value="KEZ45282.1"/>
    <property type="molecule type" value="Genomic_DNA"/>
</dbReference>
<dbReference type="VEuPathDB" id="FungiDB:SAPIO_CDS2077"/>
<gene>
    <name evidence="2" type="ORF">SAPIO_CDS2077</name>
</gene>
<evidence type="ECO:0000256" key="1">
    <source>
        <dbReference type="SAM" id="MobiDB-lite"/>
    </source>
</evidence>
<dbReference type="KEGG" id="sapo:SAPIO_CDS2077"/>
<name>A0A084GD70_PSEDA</name>
<feature type="region of interest" description="Disordered" evidence="1">
    <location>
        <begin position="1"/>
        <end position="64"/>
    </location>
</feature>
<keyword evidence="3" id="KW-1185">Reference proteome</keyword>
<dbReference type="HOGENOM" id="CLU_1687689_0_0_1"/>
<dbReference type="RefSeq" id="XP_016645081.1">
    <property type="nucleotide sequence ID" value="XM_016785203.1"/>
</dbReference>
<sequence length="156" mass="17689">MDELGSVMKAIELSAPNRDGIPGTEEKTTDLPPPAQKTDDTRLEEERQDDTSSNVEEQKVSRPTAPDLWEQINRFRETIYACEKSVKADYDLFYNTDPSGLTRPVLEQARERLRRNKETLAKMMNEVKSTMKDIQEGRRNVGRQAAAAEAVNNTSD</sequence>
<reference evidence="2 3" key="1">
    <citation type="journal article" date="2014" name="Genome Announc.">
        <title>Draft genome sequence of the pathogenic fungus Scedosporium apiospermum.</title>
        <authorList>
            <person name="Vandeputte P."/>
            <person name="Ghamrawi S."/>
            <person name="Rechenmann M."/>
            <person name="Iltis A."/>
            <person name="Giraud S."/>
            <person name="Fleury M."/>
            <person name="Thornton C."/>
            <person name="Delhaes L."/>
            <person name="Meyer W."/>
            <person name="Papon N."/>
            <person name="Bouchara J.P."/>
        </authorList>
    </citation>
    <scope>NUCLEOTIDE SEQUENCE [LARGE SCALE GENOMIC DNA]</scope>
    <source>
        <strain evidence="2 3">IHEM 14462</strain>
    </source>
</reference>
<dbReference type="Proteomes" id="UP000028545">
    <property type="component" value="Unassembled WGS sequence"/>
</dbReference>
<feature type="region of interest" description="Disordered" evidence="1">
    <location>
        <begin position="133"/>
        <end position="156"/>
    </location>
</feature>
<dbReference type="AlphaFoldDB" id="A0A084GD70"/>
<evidence type="ECO:0000313" key="3">
    <source>
        <dbReference type="Proteomes" id="UP000028545"/>
    </source>
</evidence>
<proteinExistence type="predicted"/>